<name>A0A0U2UJ56_9BACL</name>
<organism evidence="1 2">
    <name type="scientific">Paenibacillus naphthalenovorans</name>
    <dbReference type="NCBI Taxonomy" id="162209"/>
    <lineage>
        <taxon>Bacteria</taxon>
        <taxon>Bacillati</taxon>
        <taxon>Bacillota</taxon>
        <taxon>Bacilli</taxon>
        <taxon>Bacillales</taxon>
        <taxon>Paenibacillaceae</taxon>
        <taxon>Paenibacillus</taxon>
    </lineage>
</organism>
<reference evidence="1 2" key="2">
    <citation type="journal article" date="2016" name="Genome Announc.">
        <title>Complete Genome Sequences of Two Interactive Moderate Thermophiles, Paenibacillus napthalenovorans 32O-Y and Paenibacillus sp. 32O-W.</title>
        <authorList>
            <person name="Butler R.R.III."/>
            <person name="Wang J."/>
            <person name="Stark B.C."/>
            <person name="Pombert J.F."/>
        </authorList>
    </citation>
    <scope>NUCLEOTIDE SEQUENCE [LARGE SCALE GENOMIC DNA]</scope>
    <source>
        <strain evidence="1 2">32O-Y</strain>
    </source>
</reference>
<dbReference type="PATRIC" id="fig|162209.4.peg.2991"/>
<dbReference type="EMBL" id="CP013652">
    <property type="protein sequence ID" value="ALS23180.1"/>
    <property type="molecule type" value="Genomic_DNA"/>
</dbReference>
<evidence type="ECO:0000313" key="1">
    <source>
        <dbReference type="EMBL" id="ALS23180.1"/>
    </source>
</evidence>
<dbReference type="Proteomes" id="UP000061660">
    <property type="component" value="Chromosome"/>
</dbReference>
<dbReference type="RefSeq" id="WP_062409210.1">
    <property type="nucleotide sequence ID" value="NZ_CP013652.1"/>
</dbReference>
<proteinExistence type="predicted"/>
<dbReference type="AlphaFoldDB" id="A0A0U2UJ56"/>
<evidence type="ECO:0000313" key="2">
    <source>
        <dbReference type="Proteomes" id="UP000061660"/>
    </source>
</evidence>
<gene>
    <name evidence="1" type="ORF">IJ22_28070</name>
</gene>
<accession>A0A0U2UJ56</accession>
<reference evidence="2" key="1">
    <citation type="submission" date="2015-12" db="EMBL/GenBank/DDBJ databases">
        <title>Complete genome sequences of two moderately thermophilic Paenibacillus species.</title>
        <authorList>
            <person name="Butler R.III."/>
            <person name="Wang J."/>
            <person name="Stark B.C."/>
            <person name="Pombert J.-F."/>
        </authorList>
    </citation>
    <scope>NUCLEOTIDE SEQUENCE [LARGE SCALE GENOMIC DNA]</scope>
    <source>
        <strain evidence="2">32O-Y</strain>
    </source>
</reference>
<protein>
    <submittedName>
        <fullName evidence="1">Uncharacterized protein</fullName>
    </submittedName>
</protein>
<sequence>MLVANTSMSDDLQEDLQLVNHLIKQMDLGDKIFAFIPNTLKGISDSYTRLTNSIKEPTAKMQINHYLNAIADYNQKEKINLSYDCFNQYRTALNSGSRAFALINIKELTKQKKAILENDFFSLDYVNDYHNANYYFYVIFLLETASQVRIYSEEDLDTHSSLDFVNFIRVASLTIQSFLKMFGNKNVAVVFEYFFILFTLRFNNQENRGFPMYRTKLMEAMAFEIGGYSMNRD</sequence>
<dbReference type="KEGG" id="pnp:IJ22_28070"/>
<keyword evidence="2" id="KW-1185">Reference proteome</keyword>